<organism evidence="5 6">
    <name type="scientific">Nonomuraea maritima</name>
    <dbReference type="NCBI Taxonomy" id="683260"/>
    <lineage>
        <taxon>Bacteria</taxon>
        <taxon>Bacillati</taxon>
        <taxon>Actinomycetota</taxon>
        <taxon>Actinomycetes</taxon>
        <taxon>Streptosporangiales</taxon>
        <taxon>Streptosporangiaceae</taxon>
        <taxon>Nonomuraea</taxon>
    </lineage>
</organism>
<proteinExistence type="predicted"/>
<keyword evidence="6" id="KW-1185">Reference proteome</keyword>
<accession>A0A1G9MGF9</accession>
<evidence type="ECO:0000313" key="6">
    <source>
        <dbReference type="Proteomes" id="UP000198683"/>
    </source>
</evidence>
<dbReference type="Gene3D" id="2.60.40.10">
    <property type="entry name" value="Immunoglobulins"/>
    <property type="match status" value="1"/>
</dbReference>
<dbReference type="AlphaFoldDB" id="A0A1G9MGF9"/>
<dbReference type="Proteomes" id="UP000198683">
    <property type="component" value="Unassembled WGS sequence"/>
</dbReference>
<dbReference type="InterPro" id="IPR003961">
    <property type="entry name" value="FN3_dom"/>
</dbReference>
<dbReference type="GO" id="GO:0000272">
    <property type="term" value="P:polysaccharide catabolic process"/>
    <property type="evidence" value="ECO:0007669"/>
    <property type="project" value="UniProtKB-KW"/>
</dbReference>
<sequence>MQVIVPGDPQRFALRLVAYEPGGDRLGTLPHPLDVEVGMPLNDVPSLRFNYPADGVGAEWLAQPVEVALEYAVDGGAWVEPDGARFLRIKRDGDSTDQTRTSTYECPAWSWQLRKLVMYPGGVMSEGKRVFSAVTPGALLRTLVQEGKARGALSPALPRRGLEIDFDTTSDSAGQLWDGDKLLTLEVEPGVDLLTLLINLAEQGVLDWTMSGRTLRVFREGTVLGRQNASGGSPVELRFGRDIDEAPDSATLEDFATAILVRGEKGLAVEVNNPSAVAPWGRWETSQSQGGVSDTGTAQLLGQNALERASRERAQLTRGLRFEAARFLPFAHYRPGDFIAAPGEGGQMQALRVRQITLSVDKDGRVGGNIVLNDRFLERELRLARQAAGILAGGVGSGGTGGTPAPEPGGREPAAPQGLVVNGDAYIDDQGYPQGQITATWSPVVTDVNGVAVDVSSYELYARENRPGDYWRQIAVVDGADTTATYSPLRVGIEYAFKVRAVTS</sequence>
<keyword evidence="1" id="KW-0326">Glycosidase</keyword>
<keyword evidence="2" id="KW-0119">Carbohydrate metabolism</keyword>
<reference evidence="5 6" key="1">
    <citation type="submission" date="2016-10" db="EMBL/GenBank/DDBJ databases">
        <authorList>
            <person name="de Groot N.N."/>
        </authorList>
    </citation>
    <scope>NUCLEOTIDE SEQUENCE [LARGE SCALE GENOMIC DNA]</scope>
    <source>
        <strain evidence="5 6">CGMCC 4.5681</strain>
    </source>
</reference>
<evidence type="ECO:0000259" key="4">
    <source>
        <dbReference type="PROSITE" id="PS50853"/>
    </source>
</evidence>
<feature type="region of interest" description="Disordered" evidence="3">
    <location>
        <begin position="394"/>
        <end position="413"/>
    </location>
</feature>
<dbReference type="EMBL" id="FNFB01000028">
    <property type="protein sequence ID" value="SDL72987.1"/>
    <property type="molecule type" value="Genomic_DNA"/>
</dbReference>
<dbReference type="InterPro" id="IPR036116">
    <property type="entry name" value="FN3_sf"/>
</dbReference>
<evidence type="ECO:0000313" key="5">
    <source>
        <dbReference type="EMBL" id="SDL72987.1"/>
    </source>
</evidence>
<evidence type="ECO:0000256" key="1">
    <source>
        <dbReference type="ARBA" id="ARBA00023295"/>
    </source>
</evidence>
<dbReference type="GO" id="GO:0016798">
    <property type="term" value="F:hydrolase activity, acting on glycosyl bonds"/>
    <property type="evidence" value="ECO:0007669"/>
    <property type="project" value="UniProtKB-KW"/>
</dbReference>
<evidence type="ECO:0000256" key="3">
    <source>
        <dbReference type="SAM" id="MobiDB-lite"/>
    </source>
</evidence>
<name>A0A1G9MGF9_9ACTN</name>
<feature type="domain" description="Fibronectin type-III" evidence="4">
    <location>
        <begin position="415"/>
        <end position="504"/>
    </location>
</feature>
<protein>
    <recommendedName>
        <fullName evidence="4">Fibronectin type-III domain-containing protein</fullName>
    </recommendedName>
</protein>
<dbReference type="CDD" id="cd00063">
    <property type="entry name" value="FN3"/>
    <property type="match status" value="1"/>
</dbReference>
<evidence type="ECO:0000256" key="2">
    <source>
        <dbReference type="ARBA" id="ARBA00023326"/>
    </source>
</evidence>
<keyword evidence="1" id="KW-0378">Hydrolase</keyword>
<keyword evidence="2" id="KW-0624">Polysaccharide degradation</keyword>
<dbReference type="OrthoDB" id="3412323at2"/>
<dbReference type="STRING" id="683260.SAMN05421874_12818"/>
<gene>
    <name evidence="5" type="ORF">SAMN05421874_12818</name>
</gene>
<dbReference type="InterPro" id="IPR013783">
    <property type="entry name" value="Ig-like_fold"/>
</dbReference>
<dbReference type="SUPFAM" id="SSF49265">
    <property type="entry name" value="Fibronectin type III"/>
    <property type="match status" value="1"/>
</dbReference>
<dbReference type="RefSeq" id="WP_090772009.1">
    <property type="nucleotide sequence ID" value="NZ_FNFB01000028.1"/>
</dbReference>
<dbReference type="PROSITE" id="PS50853">
    <property type="entry name" value="FN3"/>
    <property type="match status" value="1"/>
</dbReference>